<reference evidence="7" key="1">
    <citation type="journal article" date="2016" name="Nat. Commun.">
        <title>Genome analysis of three Pneumocystis species reveals adaptation mechanisms to life exclusively in mammalian hosts.</title>
        <authorList>
            <person name="Ma L."/>
            <person name="Chen Z."/>
            <person name="Huang D.W."/>
            <person name="Kutty G."/>
            <person name="Ishihara M."/>
            <person name="Wang H."/>
            <person name="Abouelleil A."/>
            <person name="Bishop L."/>
            <person name="Davey E."/>
            <person name="Deng R."/>
            <person name="Deng X."/>
            <person name="Fan L."/>
            <person name="Fantoni G."/>
            <person name="Fitzgerald M."/>
            <person name="Gogineni E."/>
            <person name="Goldberg J.M."/>
            <person name="Handley G."/>
            <person name="Hu X."/>
            <person name="Huber C."/>
            <person name="Jiao X."/>
            <person name="Jones K."/>
            <person name="Levin J.Z."/>
            <person name="Liu Y."/>
            <person name="Macdonald P."/>
            <person name="Melnikov A."/>
            <person name="Raley C."/>
            <person name="Sassi M."/>
            <person name="Sherman B.T."/>
            <person name="Song X."/>
            <person name="Sykes S."/>
            <person name="Tran B."/>
            <person name="Walsh L."/>
            <person name="Xia Y."/>
            <person name="Yang J."/>
            <person name="Young S."/>
            <person name="Zeng Q."/>
            <person name="Zheng X."/>
            <person name="Stephens R."/>
            <person name="Nusbaum C."/>
            <person name="Birren B.W."/>
            <person name="Azadi P."/>
            <person name="Lempicki R.A."/>
            <person name="Cuomo C.A."/>
            <person name="Kovacs J.A."/>
        </authorList>
    </citation>
    <scope>NUCLEOTIDE SEQUENCE [LARGE SCALE GENOMIC DNA]</scope>
    <source>
        <strain evidence="7">B80</strain>
    </source>
</reference>
<organism evidence="6 7">
    <name type="scientific">Pneumocystis carinii (strain B80)</name>
    <name type="common">Rat pneumocystis pneumonia agent</name>
    <name type="synonym">Pneumocystis carinii f. sp. carinii</name>
    <dbReference type="NCBI Taxonomy" id="1408658"/>
    <lineage>
        <taxon>Eukaryota</taxon>
        <taxon>Fungi</taxon>
        <taxon>Dikarya</taxon>
        <taxon>Ascomycota</taxon>
        <taxon>Taphrinomycotina</taxon>
        <taxon>Pneumocystomycetes</taxon>
        <taxon>Pneumocystaceae</taxon>
        <taxon>Pneumocystis</taxon>
    </lineage>
</organism>
<dbReference type="GO" id="GO:0045292">
    <property type="term" value="P:mRNA cis splicing, via spliceosome"/>
    <property type="evidence" value="ECO:0007669"/>
    <property type="project" value="TreeGrafter"/>
</dbReference>
<comment type="caution">
    <text evidence="6">The sequence shown here is derived from an EMBL/GenBank/DDBJ whole genome shotgun (WGS) entry which is preliminary data.</text>
</comment>
<protein>
    <recommendedName>
        <fullName evidence="2">Splicing factor Cactin</fullName>
    </recommendedName>
</protein>
<dbReference type="PANTHER" id="PTHR21737:SF4">
    <property type="entry name" value="SPLICING FACTOR CACTIN"/>
    <property type="match status" value="1"/>
</dbReference>
<dbReference type="InterPro" id="IPR018816">
    <property type="entry name" value="Cactin_central"/>
</dbReference>
<dbReference type="VEuPathDB" id="FungiDB:T552_00224"/>
<dbReference type="GO" id="GO:0005681">
    <property type="term" value="C:spliceosomal complex"/>
    <property type="evidence" value="ECO:0007669"/>
    <property type="project" value="TreeGrafter"/>
</dbReference>
<accession>A0A0W4ZT74</accession>
<dbReference type="PANTHER" id="PTHR21737">
    <property type="entry name" value="POLYGLUTAMINE BINDING PROTEIN 1/MARVEL MEMBRANE-ASSOCIATING DOMAIN CONTAINING 3"/>
    <property type="match status" value="1"/>
</dbReference>
<keyword evidence="7" id="KW-1185">Reference proteome</keyword>
<dbReference type="AlphaFoldDB" id="A0A0W4ZT74"/>
<evidence type="ECO:0000259" key="5">
    <source>
        <dbReference type="Pfam" id="PF10312"/>
    </source>
</evidence>
<sequence length="527" mass="62528">MKEHRSRSRSPRTSQSNNKRIKSLGRIKRMPYGPLTEDYNKILEWQSKEGEFILSQAKKRAELRVKHGRETPVDILAVHLRIIDKTEDFCEEQPQHAEVVLQDPVVFLETLNIEALEELEKEIDQYLKWETEEENISFWRSIDVIRRDQIFKLKSKGQDNGEFRLSRTIETQVDNLLKGKTKEELETLEAQINEKLQGETLIDVDYWEKMKECLIVWKSRIILKELHKKILNQRREALKNQQLHEGRMDREALKNIYNKKILDPNYCFINDGKTFIAQVTELPDICQETMDPEPLSTLEYEDKKSFRIHELAYQDQLVSDRDRILRSGFVPIKMVKNETPVSKNSQNIDDITDNSFSAITNVLYEREASKGENDDEELFNVEEEIIQTTPSWADTYRPRKPKFFNRVQTGYDWNRYNQVHYDANNPPPKVIQGYKFNIFYPDLIDKTKAPTYRIERNRKKNSGQGLLSEDETCLIRFMAGPPYEDIAFRIIDRDWDYSAKRERGFRSSFDKGVLHLSFQFKKVFYRK</sequence>
<feature type="region of interest" description="Disordered" evidence="3">
    <location>
        <begin position="1"/>
        <end position="25"/>
    </location>
</feature>
<dbReference type="OrthoDB" id="265955at2759"/>
<feature type="domain" description="Splicing factor cactin central" evidence="5">
    <location>
        <begin position="38"/>
        <end position="227"/>
    </location>
</feature>
<comment type="similarity">
    <text evidence="1">Belongs to the CACTIN family.</text>
</comment>
<feature type="domain" description="Splicing factor Cactin C-terminal" evidence="4">
    <location>
        <begin position="392"/>
        <end position="527"/>
    </location>
</feature>
<dbReference type="SMART" id="SM01050">
    <property type="entry name" value="CactinC_cactus"/>
    <property type="match status" value="1"/>
</dbReference>
<evidence type="ECO:0000256" key="2">
    <source>
        <dbReference type="ARBA" id="ARBA00034534"/>
    </source>
</evidence>
<evidence type="ECO:0000259" key="4">
    <source>
        <dbReference type="Pfam" id="PF09732"/>
    </source>
</evidence>
<evidence type="ECO:0000313" key="6">
    <source>
        <dbReference type="EMBL" id="KTW31586.1"/>
    </source>
</evidence>
<feature type="compositionally biased region" description="Basic residues" evidence="3">
    <location>
        <begin position="1"/>
        <end position="10"/>
    </location>
</feature>
<dbReference type="EMBL" id="LFVZ01000001">
    <property type="protein sequence ID" value="KTW31586.1"/>
    <property type="molecule type" value="Genomic_DNA"/>
</dbReference>
<dbReference type="Pfam" id="PF09732">
    <property type="entry name" value="CactinC_cactus"/>
    <property type="match status" value="1"/>
</dbReference>
<name>A0A0W4ZT74_PNEC8</name>
<evidence type="ECO:0000256" key="1">
    <source>
        <dbReference type="ARBA" id="ARBA00006895"/>
    </source>
</evidence>
<dbReference type="InterPro" id="IPR019134">
    <property type="entry name" value="Cactin_C"/>
</dbReference>
<dbReference type="Proteomes" id="UP000054454">
    <property type="component" value="Unassembled WGS sequence"/>
</dbReference>
<dbReference type="RefSeq" id="XP_018227702.1">
    <property type="nucleotide sequence ID" value="XM_018368842.1"/>
</dbReference>
<evidence type="ECO:0000313" key="7">
    <source>
        <dbReference type="Proteomes" id="UP000054454"/>
    </source>
</evidence>
<evidence type="ECO:0000256" key="3">
    <source>
        <dbReference type="SAM" id="MobiDB-lite"/>
    </source>
</evidence>
<dbReference type="Pfam" id="PF10312">
    <property type="entry name" value="Cactin_mid"/>
    <property type="match status" value="1"/>
</dbReference>
<dbReference type="GeneID" id="28935044"/>
<proteinExistence type="inferred from homology"/>
<gene>
    <name evidence="6" type="ORF">T552_00224</name>
</gene>
<dbReference type="GO" id="GO:0005737">
    <property type="term" value="C:cytoplasm"/>
    <property type="evidence" value="ECO:0007669"/>
    <property type="project" value="TreeGrafter"/>
</dbReference>